<evidence type="ECO:0000256" key="1">
    <source>
        <dbReference type="ARBA" id="ARBA00022670"/>
    </source>
</evidence>
<feature type="binding site" evidence="5">
    <location>
        <position position="315"/>
    </location>
    <ligand>
        <name>Zn(2+)</name>
        <dbReference type="ChEBI" id="CHEBI:29105"/>
        <note>catalytic</note>
    </ligand>
</feature>
<keyword evidence="2" id="KW-0378">Hydrolase</keyword>
<keyword evidence="6" id="KW-0732">Signal</keyword>
<dbReference type="Gene3D" id="3.40.390.10">
    <property type="entry name" value="Collagenase (Catalytic Domain)"/>
    <property type="match status" value="1"/>
</dbReference>
<dbReference type="InterPro" id="IPR001590">
    <property type="entry name" value="Peptidase_M12B"/>
</dbReference>
<sequence>MYLAVFVCLLFGTAAGRYHTRTVFPEIIEERSEHGSLVLQIHHGLSLTLTKVSVATEALRLRSNLNGVLTDQTVNGSEIQASLFEDKVKMATVSLRMTSYGVKVTGLLNPTERIQPAVFHPKRVLGRVPHIVQRIQQPLGLERITKEKRRGILPRSDIDSKMPVKVTIEVYVVSDEIHNKRFNDKDLLVYICIFMNTIKAIFMGLVCPRVEIALVGVERSSKAQEDNYVFGNEKLMNDMTSLDMLRKYAMGNLEQYGYPDVVLLLTGRDVYESNHGVINKKIAGIAYEGGVCTEQRVSLAEDTPGAFSGVIDAAHELGHSLGASHDGTEPNKHIEGHPGSLNCSASSGRLMTYVDGGHLRYKFSNCNEKEIRHVLRARGKKCWEVNATKIYAIDNVFPGDLLKPTEYCKRIYKNNKVYSSEDYRLKISCKIKCCALLPSGKYACGLHPMLDHMACGYKKKCFQGVCTSGKLVLTHNSKKY</sequence>
<evidence type="ECO:0000256" key="2">
    <source>
        <dbReference type="ARBA" id="ARBA00022801"/>
    </source>
</evidence>
<comment type="caution">
    <text evidence="5">Lacks conserved residue(s) required for the propagation of feature annotation.</text>
</comment>
<dbReference type="PROSITE" id="PS50215">
    <property type="entry name" value="ADAM_MEPRO"/>
    <property type="match status" value="1"/>
</dbReference>
<organism evidence="8">
    <name type="scientific">Rhipicephalus zambeziensis</name>
    <dbReference type="NCBI Taxonomy" id="60191"/>
    <lineage>
        <taxon>Eukaryota</taxon>
        <taxon>Metazoa</taxon>
        <taxon>Ecdysozoa</taxon>
        <taxon>Arthropoda</taxon>
        <taxon>Chelicerata</taxon>
        <taxon>Arachnida</taxon>
        <taxon>Acari</taxon>
        <taxon>Parasitiformes</taxon>
        <taxon>Ixodida</taxon>
        <taxon>Ixodoidea</taxon>
        <taxon>Ixodidae</taxon>
        <taxon>Rhipicephalinae</taxon>
        <taxon>Rhipicephalus</taxon>
        <taxon>Rhipicephalus</taxon>
    </lineage>
</organism>
<dbReference type="InterPro" id="IPR024079">
    <property type="entry name" value="MetalloPept_cat_dom_sf"/>
</dbReference>
<evidence type="ECO:0000259" key="7">
    <source>
        <dbReference type="PROSITE" id="PS50215"/>
    </source>
</evidence>
<evidence type="ECO:0000313" key="8">
    <source>
        <dbReference type="EMBL" id="MAA16052.1"/>
    </source>
</evidence>
<proteinExistence type="predicted"/>
<keyword evidence="4" id="KW-0482">Metalloprotease</keyword>
<evidence type="ECO:0000256" key="4">
    <source>
        <dbReference type="ARBA" id="ARBA00023049"/>
    </source>
</evidence>
<dbReference type="GO" id="GO:0046872">
    <property type="term" value="F:metal ion binding"/>
    <property type="evidence" value="ECO:0007669"/>
    <property type="project" value="UniProtKB-KW"/>
</dbReference>
<evidence type="ECO:0000256" key="6">
    <source>
        <dbReference type="SAM" id="SignalP"/>
    </source>
</evidence>
<evidence type="ECO:0000256" key="5">
    <source>
        <dbReference type="PROSITE-ProRule" id="PRU00276"/>
    </source>
</evidence>
<dbReference type="AlphaFoldDB" id="A0A224YQB3"/>
<feature type="domain" description="Peptidase M12B" evidence="7">
    <location>
        <begin position="166"/>
        <end position="387"/>
    </location>
</feature>
<keyword evidence="5" id="KW-0479">Metal-binding</keyword>
<protein>
    <submittedName>
        <fullName evidence="8">Reprolysin</fullName>
    </submittedName>
</protein>
<feature type="chain" id="PRO_5012872377" evidence="6">
    <location>
        <begin position="17"/>
        <end position="480"/>
    </location>
</feature>
<feature type="signal peptide" evidence="6">
    <location>
        <begin position="1"/>
        <end position="16"/>
    </location>
</feature>
<dbReference type="PANTHER" id="PTHR11905:SF159">
    <property type="entry name" value="ADAM METALLOPROTEASE"/>
    <property type="match status" value="1"/>
</dbReference>
<evidence type="ECO:0000256" key="3">
    <source>
        <dbReference type="ARBA" id="ARBA00022833"/>
    </source>
</evidence>
<name>A0A224YQB3_9ACAR</name>
<dbReference type="SUPFAM" id="SSF55486">
    <property type="entry name" value="Metalloproteases ('zincins'), catalytic domain"/>
    <property type="match status" value="1"/>
</dbReference>
<accession>A0A224YQB3</accession>
<dbReference type="Gene3D" id="3.40.1620.60">
    <property type="match status" value="1"/>
</dbReference>
<dbReference type="GO" id="GO:0004222">
    <property type="term" value="F:metalloendopeptidase activity"/>
    <property type="evidence" value="ECO:0007669"/>
    <property type="project" value="InterPro"/>
</dbReference>
<dbReference type="EMBL" id="GFPF01004906">
    <property type="protein sequence ID" value="MAA16052.1"/>
    <property type="molecule type" value="Transcribed_RNA"/>
</dbReference>
<feature type="active site" evidence="5">
    <location>
        <position position="316"/>
    </location>
</feature>
<keyword evidence="3 5" id="KW-0862">Zinc</keyword>
<dbReference type="PANTHER" id="PTHR11905">
    <property type="entry name" value="ADAM A DISINTEGRIN AND METALLOPROTEASE DOMAIN"/>
    <property type="match status" value="1"/>
</dbReference>
<feature type="binding site" evidence="5">
    <location>
        <position position="319"/>
    </location>
    <ligand>
        <name>Zn(2+)</name>
        <dbReference type="ChEBI" id="CHEBI:29105"/>
        <note>catalytic</note>
    </ligand>
</feature>
<keyword evidence="1" id="KW-0645">Protease</keyword>
<dbReference type="GO" id="GO:0006509">
    <property type="term" value="P:membrane protein ectodomain proteolysis"/>
    <property type="evidence" value="ECO:0007669"/>
    <property type="project" value="TreeGrafter"/>
</dbReference>
<dbReference type="Pfam" id="PF13582">
    <property type="entry name" value="Reprolysin_3"/>
    <property type="match status" value="1"/>
</dbReference>
<reference evidence="8" key="1">
    <citation type="journal article" date="2017" name="Parasit. Vectors">
        <title>Sialotranscriptomics of Rhipicephalus zambeziensis reveals intricate expression profiles of secretory proteins and suggests tight temporal transcriptional regulation during blood-feeding.</title>
        <authorList>
            <person name="de Castro M.H."/>
            <person name="de Klerk D."/>
            <person name="Pienaar R."/>
            <person name="Rees D.J.G."/>
            <person name="Mans B.J."/>
        </authorList>
    </citation>
    <scope>NUCLEOTIDE SEQUENCE</scope>
    <source>
        <tissue evidence="8">Salivary glands</tissue>
    </source>
</reference>
<feature type="binding site" evidence="5">
    <location>
        <position position="325"/>
    </location>
    <ligand>
        <name>Zn(2+)</name>
        <dbReference type="ChEBI" id="CHEBI:29105"/>
        <note>catalytic</note>
    </ligand>
</feature>